<evidence type="ECO:0000313" key="2">
    <source>
        <dbReference type="EMBL" id="SDD18967.1"/>
    </source>
</evidence>
<reference evidence="3" key="1">
    <citation type="submission" date="2016-10" db="EMBL/GenBank/DDBJ databases">
        <authorList>
            <person name="Varghese N."/>
            <person name="Submissions S."/>
        </authorList>
    </citation>
    <scope>NUCLEOTIDE SEQUENCE [LARGE SCALE GENOMIC DNA]</scope>
    <source>
        <strain evidence="3">IBRC-M 10403</strain>
    </source>
</reference>
<evidence type="ECO:0000256" key="1">
    <source>
        <dbReference type="SAM" id="MobiDB-lite"/>
    </source>
</evidence>
<dbReference type="AlphaFoldDB" id="A0A1G6SRX6"/>
<gene>
    <name evidence="2" type="ORF">SAMN05216174_108108</name>
</gene>
<protein>
    <submittedName>
        <fullName evidence="2">YbaB/EbfC DNA-binding family protein</fullName>
    </submittedName>
</protein>
<dbReference type="Gene3D" id="3.30.1310.10">
    <property type="entry name" value="Nucleoid-associated protein YbaB-like domain"/>
    <property type="match status" value="1"/>
</dbReference>
<dbReference type="Proteomes" id="UP000199501">
    <property type="component" value="Unassembled WGS sequence"/>
</dbReference>
<keyword evidence="2" id="KW-0238">DNA-binding</keyword>
<dbReference type="InterPro" id="IPR004401">
    <property type="entry name" value="YbaB/EbfC"/>
</dbReference>
<keyword evidence="3" id="KW-1185">Reference proteome</keyword>
<dbReference type="GO" id="GO:0003677">
    <property type="term" value="F:DNA binding"/>
    <property type="evidence" value="ECO:0007669"/>
    <property type="project" value="UniProtKB-KW"/>
</dbReference>
<feature type="region of interest" description="Disordered" evidence="1">
    <location>
        <begin position="83"/>
        <end position="116"/>
    </location>
</feature>
<accession>A0A1G6SRX6</accession>
<evidence type="ECO:0000313" key="3">
    <source>
        <dbReference type="Proteomes" id="UP000199501"/>
    </source>
</evidence>
<name>A0A1G6SRX6_9PSEU</name>
<dbReference type="SUPFAM" id="SSF82607">
    <property type="entry name" value="YbaB-like"/>
    <property type="match status" value="1"/>
</dbReference>
<dbReference type="STRING" id="1271860.SAMN05216174_108108"/>
<dbReference type="Pfam" id="PF02575">
    <property type="entry name" value="YbaB_DNA_bd"/>
    <property type="match status" value="1"/>
</dbReference>
<dbReference type="EMBL" id="FMZZ01000008">
    <property type="protein sequence ID" value="SDD18967.1"/>
    <property type="molecule type" value="Genomic_DNA"/>
</dbReference>
<proteinExistence type="predicted"/>
<organism evidence="2 3">
    <name type="scientific">Actinokineospora iranica</name>
    <dbReference type="NCBI Taxonomy" id="1271860"/>
    <lineage>
        <taxon>Bacteria</taxon>
        <taxon>Bacillati</taxon>
        <taxon>Actinomycetota</taxon>
        <taxon>Actinomycetes</taxon>
        <taxon>Pseudonocardiales</taxon>
        <taxon>Pseudonocardiaceae</taxon>
        <taxon>Actinokineospora</taxon>
    </lineage>
</organism>
<sequence length="116" mass="12250">MDITGQAQSPDGLVRAVVDVGGMLTDLEIAPEALGLRADHLARVISSVTQEAAGRARAEVRSLYQPLIEEGLVGDLPVLLPGSLPKASATASPPPVDADEDEASFEETFSLRRTER</sequence>
<dbReference type="InterPro" id="IPR036894">
    <property type="entry name" value="YbaB-like_sf"/>
</dbReference>